<dbReference type="Proteomes" id="UP000805193">
    <property type="component" value="Unassembled WGS sequence"/>
</dbReference>
<proteinExistence type="predicted"/>
<keyword evidence="2" id="KW-1185">Reference proteome</keyword>
<protein>
    <submittedName>
        <fullName evidence="1">Uncharacterized protein</fullName>
    </submittedName>
</protein>
<comment type="caution">
    <text evidence="1">The sequence shown here is derived from an EMBL/GenBank/DDBJ whole genome shotgun (WGS) entry which is preliminary data.</text>
</comment>
<gene>
    <name evidence="1" type="ORF">HPB47_009061</name>
</gene>
<evidence type="ECO:0000313" key="1">
    <source>
        <dbReference type="EMBL" id="KAG0413802.1"/>
    </source>
</evidence>
<reference evidence="1 2" key="1">
    <citation type="journal article" date="2020" name="Cell">
        <title>Large-Scale Comparative Analyses of Tick Genomes Elucidate Their Genetic Diversity and Vector Capacities.</title>
        <authorList>
            <consortium name="Tick Genome and Microbiome Consortium (TIGMIC)"/>
            <person name="Jia N."/>
            <person name="Wang J."/>
            <person name="Shi W."/>
            <person name="Du L."/>
            <person name="Sun Y."/>
            <person name="Zhan W."/>
            <person name="Jiang J.F."/>
            <person name="Wang Q."/>
            <person name="Zhang B."/>
            <person name="Ji P."/>
            <person name="Bell-Sakyi L."/>
            <person name="Cui X.M."/>
            <person name="Yuan T.T."/>
            <person name="Jiang B.G."/>
            <person name="Yang W.F."/>
            <person name="Lam T.T."/>
            <person name="Chang Q.C."/>
            <person name="Ding S.J."/>
            <person name="Wang X.J."/>
            <person name="Zhu J.G."/>
            <person name="Ruan X.D."/>
            <person name="Zhao L."/>
            <person name="Wei J.T."/>
            <person name="Ye R.Z."/>
            <person name="Que T.C."/>
            <person name="Du C.H."/>
            <person name="Zhou Y.H."/>
            <person name="Cheng J.X."/>
            <person name="Dai P.F."/>
            <person name="Guo W.B."/>
            <person name="Han X.H."/>
            <person name="Huang E.J."/>
            <person name="Li L.F."/>
            <person name="Wei W."/>
            <person name="Gao Y.C."/>
            <person name="Liu J.Z."/>
            <person name="Shao H.Z."/>
            <person name="Wang X."/>
            <person name="Wang C.C."/>
            <person name="Yang T.C."/>
            <person name="Huo Q.B."/>
            <person name="Li W."/>
            <person name="Chen H.Y."/>
            <person name="Chen S.E."/>
            <person name="Zhou L.G."/>
            <person name="Ni X.B."/>
            <person name="Tian J.H."/>
            <person name="Sheng Y."/>
            <person name="Liu T."/>
            <person name="Pan Y.S."/>
            <person name="Xia L.Y."/>
            <person name="Li J."/>
            <person name="Zhao F."/>
            <person name="Cao W.C."/>
        </authorList>
    </citation>
    <scope>NUCLEOTIDE SEQUENCE [LARGE SCALE GENOMIC DNA]</scope>
    <source>
        <strain evidence="1">Iper-2018</strain>
    </source>
</reference>
<organism evidence="1 2">
    <name type="scientific">Ixodes persulcatus</name>
    <name type="common">Taiga tick</name>
    <dbReference type="NCBI Taxonomy" id="34615"/>
    <lineage>
        <taxon>Eukaryota</taxon>
        <taxon>Metazoa</taxon>
        <taxon>Ecdysozoa</taxon>
        <taxon>Arthropoda</taxon>
        <taxon>Chelicerata</taxon>
        <taxon>Arachnida</taxon>
        <taxon>Acari</taxon>
        <taxon>Parasitiformes</taxon>
        <taxon>Ixodida</taxon>
        <taxon>Ixodoidea</taxon>
        <taxon>Ixodidae</taxon>
        <taxon>Ixodinae</taxon>
        <taxon>Ixodes</taxon>
    </lineage>
</organism>
<evidence type="ECO:0000313" key="2">
    <source>
        <dbReference type="Proteomes" id="UP000805193"/>
    </source>
</evidence>
<accession>A0AC60P3C8</accession>
<dbReference type="EMBL" id="JABSTQ010011233">
    <property type="protein sequence ID" value="KAG0413802.1"/>
    <property type="molecule type" value="Genomic_DNA"/>
</dbReference>
<name>A0AC60P3C8_IXOPE</name>
<sequence length="637" mass="72035">MGTELLRRATGTGLVLINEQGAKTRTTPNIKQQDTTPDLTWTDSRTARKTEWKVFEDTWGSDHHPIETSILGKTKRRKKKRTVKTTVWDDFRAALEESTGTTFDDLTKLMREAAKAATVETLVEIGAPIPDTRLLSLWRKRTNYLRRYRRTRKKRDIRKANSAPLPETTIQRAPDVVSDFLTESGLRPSPEKTRYMAFGKEWNKVDADLRFNGQQIEKATEHSILGVNIHSGGDPTIWIQRMRTTWKKGLLIVRRLATRVGGLGERLARTVVQAALVSKISYGLRFYKLNATQRAELEILMNDARRCISGLPKCTRLELLHEAVPMLSLEELERHQEWMYAAKLTHTRQGRAIAELMPSWNSLCATTTPPPIPDPIPPWQKTTVTPAWPIPRRMNSATNIDRRRKFARQHEQKNGGDDELYAYVDAAFKDGVAATAAWHYEKTTKSTELQRCGSAQEAEVRAVLEAIKDAAATSSDKFRTLRVFTNSQATVRVLRTQVMAHGAVGEIFRLAQNLERRDLNPLTIRVEWIPGHAGIAGNERAHRAAIEELNRIDLRRQDPGPAPSVEPPPPAFNLYDTEGTILNIKLAYKKIEQTKLNARGEPPEASIPSGTFRRHAPSDGSERPVRGSRNSPTLKRQ</sequence>